<protein>
    <recommendedName>
        <fullName evidence="2">Calmodulin-lysine N-methyltransferase</fullName>
    </recommendedName>
</protein>
<reference evidence="1" key="1">
    <citation type="submission" date="2021-01" db="EMBL/GenBank/DDBJ databases">
        <authorList>
            <person name="Corre E."/>
            <person name="Pelletier E."/>
            <person name="Niang G."/>
            <person name="Scheremetjew M."/>
            <person name="Finn R."/>
            <person name="Kale V."/>
            <person name="Holt S."/>
            <person name="Cochrane G."/>
            <person name="Meng A."/>
            <person name="Brown T."/>
            <person name="Cohen L."/>
        </authorList>
    </citation>
    <scope>NUCLEOTIDE SEQUENCE</scope>
    <source>
        <strain evidence="1">ECT3854</strain>
    </source>
</reference>
<organism evidence="1">
    <name type="scientific">Cyclophora tenuis</name>
    <name type="common">Marine diatom</name>
    <dbReference type="NCBI Taxonomy" id="216820"/>
    <lineage>
        <taxon>Eukaryota</taxon>
        <taxon>Sar</taxon>
        <taxon>Stramenopiles</taxon>
        <taxon>Ochrophyta</taxon>
        <taxon>Bacillariophyta</taxon>
        <taxon>Fragilariophyceae</taxon>
        <taxon>Fragilariophycidae</taxon>
        <taxon>Cyclophorales</taxon>
        <taxon>Cyclophoraceae</taxon>
        <taxon>Cyclophora</taxon>
    </lineage>
</organism>
<dbReference type="AlphaFoldDB" id="A0A7S1D5U4"/>
<evidence type="ECO:0008006" key="2">
    <source>
        <dbReference type="Google" id="ProtNLM"/>
    </source>
</evidence>
<dbReference type="InterPro" id="IPR029063">
    <property type="entry name" value="SAM-dependent_MTases_sf"/>
</dbReference>
<accession>A0A7S1D5U4</accession>
<name>A0A7S1D5U4_CYCTE</name>
<dbReference type="EMBL" id="HBFW01014457">
    <property type="protein sequence ID" value="CAD8938147.1"/>
    <property type="molecule type" value="Transcribed_RNA"/>
</dbReference>
<sequence>MDFELYGSEDDQAMRSGMVPPDADVLLAADVVYDVSATKSLAKTVWRFLQDGTNRIAIFATTVRNRNTFHAFEEALNELGISKSYETQDNLASVPRFLPAFHLHPRSGMRVCSFTISTSEVGLGCQRAIKNTAKN</sequence>
<dbReference type="Gene3D" id="3.40.50.150">
    <property type="entry name" value="Vaccinia Virus protein VP39"/>
    <property type="match status" value="1"/>
</dbReference>
<proteinExistence type="predicted"/>
<evidence type="ECO:0000313" key="1">
    <source>
        <dbReference type="EMBL" id="CAD8938147.1"/>
    </source>
</evidence>
<gene>
    <name evidence="1" type="ORF">CTEN0397_LOCUS9210</name>
</gene>